<dbReference type="InterPro" id="IPR036416">
    <property type="entry name" value="Pept_tRNA_hydro_sf"/>
</dbReference>
<dbReference type="PANTHER" id="PTHR17224">
    <property type="entry name" value="PEPTIDYL-TRNA HYDROLASE"/>
    <property type="match status" value="1"/>
</dbReference>
<dbReference type="EC" id="3.1.1.29" evidence="1 7"/>
<gene>
    <name evidence="7 8" type="primary">pth</name>
    <name evidence="8" type="ORF">RQL38_00080</name>
</gene>
<keyword evidence="4 7" id="KW-0694">RNA-binding</keyword>
<sequence>MTIKLIIGLRNPGKQYSKTRHNVGEWFIKKLVKKYNTDYKYKKKFGSELYTLNINNYTCKALLPLNFMNLNGLSIKKITDFYKIHPNNILISHDDIKLPVGKIKLQFGGSHEGHNGVKNVINTLGNKEFYRIRLGIKSFIYKREILQYYVLSEPTLFEKKLILKAILKGINIFLSIINKPKTPT</sequence>
<dbReference type="InterPro" id="IPR018171">
    <property type="entry name" value="Pept_tRNA_hydro_CS"/>
</dbReference>
<evidence type="ECO:0000256" key="2">
    <source>
        <dbReference type="ARBA" id="ARBA00022555"/>
    </source>
</evidence>
<proteinExistence type="inferred from homology"/>
<feature type="binding site" evidence="7">
    <location>
        <position position="115"/>
    </location>
    <ligand>
        <name>tRNA</name>
        <dbReference type="ChEBI" id="CHEBI:17843"/>
    </ligand>
</feature>
<comment type="similarity">
    <text evidence="5 7">Belongs to the PTH family.</text>
</comment>
<dbReference type="InterPro" id="IPR001328">
    <property type="entry name" value="Pept_tRNA_hydro"/>
</dbReference>
<dbReference type="Pfam" id="PF01195">
    <property type="entry name" value="Pept_tRNA_hydro"/>
    <property type="match status" value="1"/>
</dbReference>
<accession>A0ABZ2GX86</accession>
<feature type="binding site" evidence="7">
    <location>
        <position position="16"/>
    </location>
    <ligand>
        <name>tRNA</name>
        <dbReference type="ChEBI" id="CHEBI:17843"/>
    </ligand>
</feature>
<comment type="subunit">
    <text evidence="7">Monomer.</text>
</comment>
<dbReference type="Gene3D" id="3.40.50.1470">
    <property type="entry name" value="Peptidyl-tRNA hydrolase"/>
    <property type="match status" value="1"/>
</dbReference>
<evidence type="ECO:0000313" key="8">
    <source>
        <dbReference type="EMBL" id="WWR12034.1"/>
    </source>
</evidence>
<feature type="binding site" evidence="7">
    <location>
        <position position="67"/>
    </location>
    <ligand>
        <name>tRNA</name>
        <dbReference type="ChEBI" id="CHEBI:17843"/>
    </ligand>
</feature>
<evidence type="ECO:0000256" key="3">
    <source>
        <dbReference type="ARBA" id="ARBA00022801"/>
    </source>
</evidence>
<dbReference type="HAMAP" id="MF_00083">
    <property type="entry name" value="Pept_tRNA_hydro_bact"/>
    <property type="match status" value="1"/>
</dbReference>
<evidence type="ECO:0000313" key="9">
    <source>
        <dbReference type="Proteomes" id="UP001360424"/>
    </source>
</evidence>
<feature type="active site" description="Proton acceptor" evidence="7">
    <location>
        <position position="21"/>
    </location>
</feature>
<keyword evidence="3 7" id="KW-0378">Hydrolase</keyword>
<keyword evidence="2 7" id="KW-0820">tRNA-binding</keyword>
<evidence type="ECO:0000256" key="4">
    <source>
        <dbReference type="ARBA" id="ARBA00022884"/>
    </source>
</evidence>
<dbReference type="NCBIfam" id="TIGR00447">
    <property type="entry name" value="pth"/>
    <property type="match status" value="1"/>
</dbReference>
<dbReference type="EMBL" id="CP135136">
    <property type="protein sequence ID" value="WWR12034.1"/>
    <property type="molecule type" value="Genomic_DNA"/>
</dbReference>
<evidence type="ECO:0000256" key="6">
    <source>
        <dbReference type="ARBA" id="ARBA00050038"/>
    </source>
</evidence>
<evidence type="ECO:0000256" key="7">
    <source>
        <dbReference type="HAMAP-Rule" id="MF_00083"/>
    </source>
</evidence>
<name>A0ABZ2GX86_9GAMM</name>
<comment type="function">
    <text evidence="7">Hydrolyzes ribosome-free peptidyl-tRNAs (with 1 or more amino acids incorporated), which drop off the ribosome during protein synthesis, or as a result of ribosome stalling.</text>
</comment>
<dbReference type="PANTHER" id="PTHR17224:SF1">
    <property type="entry name" value="PEPTIDYL-TRNA HYDROLASE"/>
    <property type="match status" value="1"/>
</dbReference>
<protein>
    <recommendedName>
        <fullName evidence="6 7">Peptidyl-tRNA hydrolase</fullName>
        <shortName evidence="7">Pth</shortName>
        <ecNumber evidence="1 7">3.1.1.29</ecNumber>
    </recommendedName>
</protein>
<feature type="binding site" evidence="7">
    <location>
        <position position="69"/>
    </location>
    <ligand>
        <name>tRNA</name>
        <dbReference type="ChEBI" id="CHEBI:17843"/>
    </ligand>
</feature>
<dbReference type="SUPFAM" id="SSF53178">
    <property type="entry name" value="Peptidyl-tRNA hydrolase-like"/>
    <property type="match status" value="1"/>
</dbReference>
<evidence type="ECO:0000256" key="5">
    <source>
        <dbReference type="ARBA" id="ARBA00038063"/>
    </source>
</evidence>
<keyword evidence="7" id="KW-0963">Cytoplasm</keyword>
<evidence type="ECO:0000256" key="1">
    <source>
        <dbReference type="ARBA" id="ARBA00013260"/>
    </source>
</evidence>
<dbReference type="Proteomes" id="UP001360424">
    <property type="component" value="Chromosome"/>
</dbReference>
<keyword evidence="9" id="KW-1185">Reference proteome</keyword>
<dbReference type="PROSITE" id="PS01196">
    <property type="entry name" value="PEPT_TRNA_HYDROL_2"/>
    <property type="match status" value="1"/>
</dbReference>
<comment type="catalytic activity">
    <reaction evidence="7">
        <text>an N-acyl-L-alpha-aminoacyl-tRNA + H2O = an N-acyl-L-amino acid + a tRNA + H(+)</text>
        <dbReference type="Rhea" id="RHEA:54448"/>
        <dbReference type="Rhea" id="RHEA-COMP:10123"/>
        <dbReference type="Rhea" id="RHEA-COMP:13883"/>
        <dbReference type="ChEBI" id="CHEBI:15377"/>
        <dbReference type="ChEBI" id="CHEBI:15378"/>
        <dbReference type="ChEBI" id="CHEBI:59874"/>
        <dbReference type="ChEBI" id="CHEBI:78442"/>
        <dbReference type="ChEBI" id="CHEBI:138191"/>
        <dbReference type="EC" id="3.1.1.29"/>
    </reaction>
</comment>
<feature type="site" description="Stabilizes the basic form of H active site to accept a proton" evidence="7">
    <location>
        <position position="94"/>
    </location>
</feature>
<reference evidence="8" key="1">
    <citation type="submission" date="2023-09" db="EMBL/GenBank/DDBJ databases">
        <title>Genomes of two closely related lineages of the louse Polyplax serrata with different host specificities.</title>
        <authorList>
            <person name="Martinu J."/>
            <person name="Tarabai H."/>
            <person name="Stefka J."/>
            <person name="Hypsa V."/>
        </authorList>
    </citation>
    <scope>NUCLEOTIDE SEQUENCE [LARGE SCALE GENOMIC DNA]</scope>
    <source>
        <strain evidence="8">HR10_N</strain>
    </source>
</reference>
<dbReference type="GO" id="GO:0004045">
    <property type="term" value="F:peptidyl-tRNA hydrolase activity"/>
    <property type="evidence" value="ECO:0007669"/>
    <property type="project" value="UniProtKB-EC"/>
</dbReference>
<feature type="site" description="Discriminates between blocked and unblocked aminoacyl-tRNA" evidence="7">
    <location>
        <position position="11"/>
    </location>
</feature>
<comment type="subcellular location">
    <subcellularLocation>
        <location evidence="7">Cytoplasm</location>
    </subcellularLocation>
</comment>
<dbReference type="CDD" id="cd00462">
    <property type="entry name" value="PTH"/>
    <property type="match status" value="1"/>
</dbReference>
<dbReference type="RefSeq" id="WP_338521597.1">
    <property type="nucleotide sequence ID" value="NZ_CP135136.1"/>
</dbReference>
<organism evidence="8 9">
    <name type="scientific">Candidatus Legionella polyplacis</name>
    <dbReference type="NCBI Taxonomy" id="2005262"/>
    <lineage>
        <taxon>Bacteria</taxon>
        <taxon>Pseudomonadati</taxon>
        <taxon>Pseudomonadota</taxon>
        <taxon>Gammaproteobacteria</taxon>
        <taxon>Legionellales</taxon>
        <taxon>Legionellaceae</taxon>
        <taxon>Legionella</taxon>
    </lineage>
</organism>
<comment type="function">
    <text evidence="7">Catalyzes the release of premature peptidyl moieties from peptidyl-tRNA molecules trapped in stalled 50S ribosomal subunits, and thus maintains levels of free tRNAs and 50S ribosomes.</text>
</comment>